<gene>
    <name evidence="2" type="ORF">METZ01_LOCUS303689</name>
</gene>
<organism evidence="2">
    <name type="scientific">marine metagenome</name>
    <dbReference type="NCBI Taxonomy" id="408172"/>
    <lineage>
        <taxon>unclassified sequences</taxon>
        <taxon>metagenomes</taxon>
        <taxon>ecological metagenomes</taxon>
    </lineage>
</organism>
<protein>
    <submittedName>
        <fullName evidence="2">Uncharacterized protein</fullName>
    </submittedName>
</protein>
<dbReference type="AlphaFoldDB" id="A0A382MRS6"/>
<feature type="non-terminal residue" evidence="2">
    <location>
        <position position="1"/>
    </location>
</feature>
<sequence>SLHDSAPVEVPDFRDEAVRKQYENDHWSPDPIRGQADRPPASILGDITPTDAARALAKEVWAGKGYYGV</sequence>
<reference evidence="2" key="1">
    <citation type="submission" date="2018-05" db="EMBL/GenBank/DDBJ databases">
        <authorList>
            <person name="Lanie J.A."/>
            <person name="Ng W.-L."/>
            <person name="Kazmierczak K.M."/>
            <person name="Andrzejewski T.M."/>
            <person name="Davidsen T.M."/>
            <person name="Wayne K.J."/>
            <person name="Tettelin H."/>
            <person name="Glass J.I."/>
            <person name="Rusch D."/>
            <person name="Podicherti R."/>
            <person name="Tsui H.-C.T."/>
            <person name="Winkler M.E."/>
        </authorList>
    </citation>
    <scope>NUCLEOTIDE SEQUENCE</scope>
</reference>
<feature type="region of interest" description="Disordered" evidence="1">
    <location>
        <begin position="22"/>
        <end position="42"/>
    </location>
</feature>
<proteinExistence type="predicted"/>
<name>A0A382MRS6_9ZZZZ</name>
<evidence type="ECO:0000256" key="1">
    <source>
        <dbReference type="SAM" id="MobiDB-lite"/>
    </source>
</evidence>
<accession>A0A382MRS6</accession>
<evidence type="ECO:0000313" key="2">
    <source>
        <dbReference type="EMBL" id="SVC50835.1"/>
    </source>
</evidence>
<dbReference type="EMBL" id="UINC01095059">
    <property type="protein sequence ID" value="SVC50835.1"/>
    <property type="molecule type" value="Genomic_DNA"/>
</dbReference>